<gene>
    <name evidence="2" type="ORF">CCAM_LOCUS27208</name>
</gene>
<name>A0A484M9L4_9ASTE</name>
<keyword evidence="3" id="KW-1185">Reference proteome</keyword>
<dbReference type="OrthoDB" id="1867172at2759"/>
<organism evidence="2 3">
    <name type="scientific">Cuscuta campestris</name>
    <dbReference type="NCBI Taxonomy" id="132261"/>
    <lineage>
        <taxon>Eukaryota</taxon>
        <taxon>Viridiplantae</taxon>
        <taxon>Streptophyta</taxon>
        <taxon>Embryophyta</taxon>
        <taxon>Tracheophyta</taxon>
        <taxon>Spermatophyta</taxon>
        <taxon>Magnoliopsida</taxon>
        <taxon>eudicotyledons</taxon>
        <taxon>Gunneridae</taxon>
        <taxon>Pentapetalae</taxon>
        <taxon>asterids</taxon>
        <taxon>lamiids</taxon>
        <taxon>Solanales</taxon>
        <taxon>Convolvulaceae</taxon>
        <taxon>Cuscuteae</taxon>
        <taxon>Cuscuta</taxon>
        <taxon>Cuscuta subgen. Grammica</taxon>
        <taxon>Cuscuta sect. Cleistogrammica</taxon>
    </lineage>
</organism>
<feature type="region of interest" description="Disordered" evidence="1">
    <location>
        <begin position="1"/>
        <end position="27"/>
    </location>
</feature>
<protein>
    <submittedName>
        <fullName evidence="2">Uncharacterized protein</fullName>
    </submittedName>
</protein>
<proteinExistence type="predicted"/>
<dbReference type="EMBL" id="OOIL02002916">
    <property type="protein sequence ID" value="VFQ85432.1"/>
    <property type="molecule type" value="Genomic_DNA"/>
</dbReference>
<dbReference type="PANTHER" id="PTHR38932:SF1">
    <property type="entry name" value="DUF4005 DOMAIN-CONTAINING PROTEIN"/>
    <property type="match status" value="1"/>
</dbReference>
<reference evidence="2 3" key="1">
    <citation type="submission" date="2018-04" db="EMBL/GenBank/DDBJ databases">
        <authorList>
            <person name="Vogel A."/>
        </authorList>
    </citation>
    <scope>NUCLEOTIDE SEQUENCE [LARGE SCALE GENOMIC DNA]</scope>
</reference>
<evidence type="ECO:0000313" key="3">
    <source>
        <dbReference type="Proteomes" id="UP000595140"/>
    </source>
</evidence>
<accession>A0A484M9L4</accession>
<sequence length="201" mass="21417">MAMEKSSRYPKVRVKVEEEEDGNGYGLGFLSKSYDALSKDDYPTSIARIPTAHISGSSKPVTSTSTGNSKSQKTSSEMEAKTRAGLVSRPRAVLSSPDNDKMAGTAFDKPKVDTTKLGRGSPSEGAQTQFKEIRKTINAKNSLKARDVGGPGRGSPSKGAQSQCKEIPKPINAQNSLKARDVGGPAIQVKRKMASTVKQSK</sequence>
<feature type="region of interest" description="Disordered" evidence="1">
    <location>
        <begin position="48"/>
        <end position="201"/>
    </location>
</feature>
<dbReference type="Proteomes" id="UP000595140">
    <property type="component" value="Unassembled WGS sequence"/>
</dbReference>
<evidence type="ECO:0000256" key="1">
    <source>
        <dbReference type="SAM" id="MobiDB-lite"/>
    </source>
</evidence>
<evidence type="ECO:0000313" key="2">
    <source>
        <dbReference type="EMBL" id="VFQ85432.1"/>
    </source>
</evidence>
<dbReference type="PANTHER" id="PTHR38932">
    <property type="entry name" value="BNAC03G64660D PROTEIN"/>
    <property type="match status" value="1"/>
</dbReference>
<dbReference type="AlphaFoldDB" id="A0A484M9L4"/>
<feature type="compositionally biased region" description="Polar residues" evidence="1">
    <location>
        <begin position="54"/>
        <end position="75"/>
    </location>
</feature>